<sequence>MDALCLELDQIKVRYLDRVVLDIQNIKVHQFDRIGVVGKNGGGKSTLLKVMRGEKLPDQGQVHRHAEVGYFTQTEISEEESIDGELLSRLAVPKHTIQELSGGEQTKLKLAQLFSTYYEGLLIDEPTTHLDAAGIDFLIEELRYYYGALVLVSHDRHVLDQLVTKIWEVDGGRVTEYTGNYSDYLGQKALQREQQQAQHEQYVKDKQRLMQAAEKKMNKAEKITQASQQMSKKETKAKANRMFMTKSKDTSQKAMQKAAKAIEKRVDQLDAVDAPEDNRPIHFHVSPALRLHNKFPIMANELTLVKGEKMLLQGARFQFPVGKVIAIEGQNGSGKTTLLEHILEDGEGIELSPKVAFGHYAQLAYQFPKKETVQTYMKERSDEEEGKIRAVLHAMDITGNDLKKNVQDLSGGERIRLLLCQLFLGRYNILVLDEPTNFLDVACIEALEQFLAAYEGTVLLVSHDRTFIERVADVVYRIEDQQVRQASFDEISQEKT</sequence>
<dbReference type="Pfam" id="PF00005">
    <property type="entry name" value="ABC_tran"/>
    <property type="match status" value="2"/>
</dbReference>
<keyword evidence="1" id="KW-0547">Nucleotide-binding</keyword>
<comment type="caution">
    <text evidence="5">The sequence shown here is derived from an EMBL/GenBank/DDBJ whole genome shotgun (WGS) entry which is preliminary data.</text>
</comment>
<dbReference type="SUPFAM" id="SSF52540">
    <property type="entry name" value="P-loop containing nucleoside triphosphate hydrolases"/>
    <property type="match status" value="2"/>
</dbReference>
<dbReference type="InterPro" id="IPR017871">
    <property type="entry name" value="ABC_transporter-like_CS"/>
</dbReference>
<dbReference type="GO" id="GO:0016887">
    <property type="term" value="F:ATP hydrolysis activity"/>
    <property type="evidence" value="ECO:0007669"/>
    <property type="project" value="InterPro"/>
</dbReference>
<dbReference type="EMBL" id="SNYJ01000005">
    <property type="protein sequence ID" value="TDQ40763.1"/>
    <property type="molecule type" value="Genomic_DNA"/>
</dbReference>
<gene>
    <name evidence="5" type="ORF">EV213_105109</name>
</gene>
<dbReference type="OrthoDB" id="9760950at2"/>
<dbReference type="InterPro" id="IPR032781">
    <property type="entry name" value="ABC_tran_Xtn"/>
</dbReference>
<proteinExistence type="predicted"/>
<keyword evidence="3" id="KW-0175">Coiled coil</keyword>
<evidence type="ECO:0000313" key="6">
    <source>
        <dbReference type="Proteomes" id="UP000295632"/>
    </source>
</evidence>
<dbReference type="CDD" id="cd03221">
    <property type="entry name" value="ABCF_EF-3"/>
    <property type="match status" value="2"/>
</dbReference>
<feature type="domain" description="ABC transporter" evidence="4">
    <location>
        <begin position="297"/>
        <end position="496"/>
    </location>
</feature>
<evidence type="ECO:0000313" key="5">
    <source>
        <dbReference type="EMBL" id="TDQ40763.1"/>
    </source>
</evidence>
<feature type="coiled-coil region" evidence="3">
    <location>
        <begin position="192"/>
        <end position="230"/>
    </location>
</feature>
<keyword evidence="2 5" id="KW-0067">ATP-binding</keyword>
<dbReference type="InterPro" id="IPR003593">
    <property type="entry name" value="AAA+_ATPase"/>
</dbReference>
<dbReference type="InterPro" id="IPR051309">
    <property type="entry name" value="ABCF_ATPase"/>
</dbReference>
<dbReference type="PANTHER" id="PTHR42855">
    <property type="entry name" value="ABC TRANSPORTER ATP-BINDING SUBUNIT"/>
    <property type="match status" value="1"/>
</dbReference>
<dbReference type="Pfam" id="PF12848">
    <property type="entry name" value="ABC_tran_Xtn"/>
    <property type="match status" value="1"/>
</dbReference>
<protein>
    <submittedName>
        <fullName evidence="5">Macrolide transport system ATP-binding/permease protein</fullName>
    </submittedName>
</protein>
<dbReference type="SMART" id="SM00382">
    <property type="entry name" value="AAA"/>
    <property type="match status" value="2"/>
</dbReference>
<dbReference type="InterPro" id="IPR003439">
    <property type="entry name" value="ABC_transporter-like_ATP-bd"/>
</dbReference>
<organism evidence="5 6">
    <name type="scientific">Aureibacillus halotolerans</name>
    <dbReference type="NCBI Taxonomy" id="1508390"/>
    <lineage>
        <taxon>Bacteria</taxon>
        <taxon>Bacillati</taxon>
        <taxon>Bacillota</taxon>
        <taxon>Bacilli</taxon>
        <taxon>Bacillales</taxon>
        <taxon>Bacillaceae</taxon>
        <taxon>Aureibacillus</taxon>
    </lineage>
</organism>
<evidence type="ECO:0000256" key="1">
    <source>
        <dbReference type="ARBA" id="ARBA00022741"/>
    </source>
</evidence>
<dbReference type="NCBIfam" id="NF000355">
    <property type="entry name" value="ribo_prot_ABC_F"/>
    <property type="match status" value="1"/>
</dbReference>
<accession>A0A4R6U792</accession>
<evidence type="ECO:0000256" key="2">
    <source>
        <dbReference type="ARBA" id="ARBA00022840"/>
    </source>
</evidence>
<reference evidence="5 6" key="1">
    <citation type="submission" date="2019-03" db="EMBL/GenBank/DDBJ databases">
        <title>Genomic Encyclopedia of Type Strains, Phase IV (KMG-IV): sequencing the most valuable type-strain genomes for metagenomic binning, comparative biology and taxonomic classification.</title>
        <authorList>
            <person name="Goeker M."/>
        </authorList>
    </citation>
    <scope>NUCLEOTIDE SEQUENCE [LARGE SCALE GENOMIC DNA]</scope>
    <source>
        <strain evidence="5 6">DSM 28697</strain>
    </source>
</reference>
<evidence type="ECO:0000256" key="3">
    <source>
        <dbReference type="SAM" id="Coils"/>
    </source>
</evidence>
<evidence type="ECO:0000259" key="4">
    <source>
        <dbReference type="PROSITE" id="PS50893"/>
    </source>
</evidence>
<dbReference type="GO" id="GO:0005524">
    <property type="term" value="F:ATP binding"/>
    <property type="evidence" value="ECO:0007669"/>
    <property type="project" value="UniProtKB-KW"/>
</dbReference>
<dbReference type="PANTHER" id="PTHR42855:SF2">
    <property type="entry name" value="DRUG RESISTANCE ABC TRANSPORTER,ATP-BINDING PROTEIN"/>
    <property type="match status" value="1"/>
</dbReference>
<keyword evidence="6" id="KW-1185">Reference proteome</keyword>
<feature type="domain" description="ABC transporter" evidence="4">
    <location>
        <begin position="6"/>
        <end position="196"/>
    </location>
</feature>
<dbReference type="AlphaFoldDB" id="A0A4R6U792"/>
<dbReference type="Gene3D" id="3.40.50.300">
    <property type="entry name" value="P-loop containing nucleotide triphosphate hydrolases"/>
    <property type="match status" value="3"/>
</dbReference>
<dbReference type="Proteomes" id="UP000295632">
    <property type="component" value="Unassembled WGS sequence"/>
</dbReference>
<dbReference type="NCBIfam" id="NF000168">
    <property type="entry name" value="ABCF_Msr_all"/>
    <property type="match status" value="1"/>
</dbReference>
<dbReference type="PROSITE" id="PS50893">
    <property type="entry name" value="ABC_TRANSPORTER_2"/>
    <property type="match status" value="2"/>
</dbReference>
<dbReference type="PROSITE" id="PS00211">
    <property type="entry name" value="ABC_TRANSPORTER_1"/>
    <property type="match status" value="1"/>
</dbReference>
<name>A0A4R6U792_9BACI</name>
<dbReference type="InterPro" id="IPR027417">
    <property type="entry name" value="P-loop_NTPase"/>
</dbReference>
<dbReference type="RefSeq" id="WP_133579960.1">
    <property type="nucleotide sequence ID" value="NZ_SNYJ01000005.1"/>
</dbReference>